<gene>
    <name evidence="6" type="ORF">BCR42DRAFT_418867</name>
</gene>
<accession>A0A1X2ICK1</accession>
<feature type="transmembrane region" description="Helical" evidence="4">
    <location>
        <begin position="424"/>
        <end position="446"/>
    </location>
</feature>
<evidence type="ECO:0000256" key="5">
    <source>
        <dbReference type="SAM" id="SignalP"/>
    </source>
</evidence>
<organism evidence="6 7">
    <name type="scientific">Absidia repens</name>
    <dbReference type="NCBI Taxonomy" id="90262"/>
    <lineage>
        <taxon>Eukaryota</taxon>
        <taxon>Fungi</taxon>
        <taxon>Fungi incertae sedis</taxon>
        <taxon>Mucoromycota</taxon>
        <taxon>Mucoromycotina</taxon>
        <taxon>Mucoromycetes</taxon>
        <taxon>Mucorales</taxon>
        <taxon>Cunninghamellaceae</taxon>
        <taxon>Absidia</taxon>
    </lineage>
</organism>
<dbReference type="Pfam" id="PF24681">
    <property type="entry name" value="Kelch_KLHDC2_KLHL20_DRC7"/>
    <property type="match status" value="1"/>
</dbReference>
<reference evidence="6 7" key="1">
    <citation type="submission" date="2016-07" db="EMBL/GenBank/DDBJ databases">
        <title>Pervasive Adenine N6-methylation of Active Genes in Fungi.</title>
        <authorList>
            <consortium name="DOE Joint Genome Institute"/>
            <person name="Mondo S.J."/>
            <person name="Dannebaum R.O."/>
            <person name="Kuo R.C."/>
            <person name="Labutti K."/>
            <person name="Haridas S."/>
            <person name="Kuo A."/>
            <person name="Salamov A."/>
            <person name="Ahrendt S.R."/>
            <person name="Lipzen A."/>
            <person name="Sullivan W."/>
            <person name="Andreopoulos W.B."/>
            <person name="Clum A."/>
            <person name="Lindquist E."/>
            <person name="Daum C."/>
            <person name="Ramamoorthy G.K."/>
            <person name="Gryganskyi A."/>
            <person name="Culley D."/>
            <person name="Magnuson J.K."/>
            <person name="James T.Y."/>
            <person name="O'Malley M.A."/>
            <person name="Stajich J.E."/>
            <person name="Spatafora J.W."/>
            <person name="Visel A."/>
            <person name="Grigoriev I.V."/>
        </authorList>
    </citation>
    <scope>NUCLEOTIDE SEQUENCE [LARGE SCALE GENOMIC DNA]</scope>
    <source>
        <strain evidence="6 7">NRRL 1336</strain>
    </source>
</reference>
<sequence length="518" mass="56229">MIRSFLFYFVVVCLFHIARSDSLPKIYKHGCVILANQKIYCHGGATRSAPTTTDDTTYFNDTELYNQHVYLDVSHPLNLSAANTQWQSVPPPIEPFNLERRADFAMVAVNDTTFLISGGIGPSTTPGNQSLAQIAIRYNAELNLWTPIRSQNSSSPKLNFTFDTQLFGGRGVKISEREFMINGGIPPNNNTVIDPNTTYVDVESTGDHWSSMQAWTIPISRGGGVIPDRSRIFRACSALGGDGVVYFFGGVLPMNATDNYNFQDNMGYYSFDKLLAFFPSKNQTFDVVDTGSSDNAPTYRQLHTATSLPNTNLILIYGGIGGQGASLDFSWTYDITARKWKTTNFTNGDGPGRRFGHQSVMVGNDMLYIIGGIDSTGTTQNDVNILNVTSMTWLEGSYTNTYDQQLADAANNGGLNGGSLSGGAIAGIVIGCVAALAIIVAAIVIIRVQRKKKGLMASGSAPAGFNSDPPPMMTSTKEYNMAPPTSPFDDDSTTVYSSKPYDGTFDHMSAPSSKPHVY</sequence>
<dbReference type="PANTHER" id="PTHR46093:SF18">
    <property type="entry name" value="FIBRONECTIN TYPE-III DOMAIN-CONTAINING PROTEIN"/>
    <property type="match status" value="1"/>
</dbReference>
<keyword evidence="5" id="KW-0732">Signal</keyword>
<dbReference type="SUPFAM" id="SSF117281">
    <property type="entry name" value="Kelch motif"/>
    <property type="match status" value="2"/>
</dbReference>
<feature type="chain" id="PRO_5013163087" description="Galactose oxidase" evidence="5">
    <location>
        <begin position="21"/>
        <end position="518"/>
    </location>
</feature>
<evidence type="ECO:0000256" key="3">
    <source>
        <dbReference type="SAM" id="MobiDB-lite"/>
    </source>
</evidence>
<proteinExistence type="predicted"/>
<dbReference type="OrthoDB" id="2363417at2759"/>
<keyword evidence="4" id="KW-1133">Transmembrane helix</keyword>
<evidence type="ECO:0000256" key="2">
    <source>
        <dbReference type="ARBA" id="ARBA00022737"/>
    </source>
</evidence>
<evidence type="ECO:0000313" key="7">
    <source>
        <dbReference type="Proteomes" id="UP000193560"/>
    </source>
</evidence>
<dbReference type="InterPro" id="IPR015915">
    <property type="entry name" value="Kelch-typ_b-propeller"/>
</dbReference>
<keyword evidence="1" id="KW-0880">Kelch repeat</keyword>
<keyword evidence="7" id="KW-1185">Reference proteome</keyword>
<evidence type="ECO:0000256" key="1">
    <source>
        <dbReference type="ARBA" id="ARBA00022441"/>
    </source>
</evidence>
<dbReference type="AlphaFoldDB" id="A0A1X2ICK1"/>
<evidence type="ECO:0008006" key="8">
    <source>
        <dbReference type="Google" id="ProtNLM"/>
    </source>
</evidence>
<dbReference type="Gene3D" id="2.120.10.80">
    <property type="entry name" value="Kelch-type beta propeller"/>
    <property type="match status" value="2"/>
</dbReference>
<dbReference type="STRING" id="90262.A0A1X2ICK1"/>
<comment type="caution">
    <text evidence="6">The sequence shown here is derived from an EMBL/GenBank/DDBJ whole genome shotgun (WGS) entry which is preliminary data.</text>
</comment>
<dbReference type="Proteomes" id="UP000193560">
    <property type="component" value="Unassembled WGS sequence"/>
</dbReference>
<dbReference type="EMBL" id="MCGE01000016">
    <property type="protein sequence ID" value="ORZ13688.1"/>
    <property type="molecule type" value="Genomic_DNA"/>
</dbReference>
<keyword evidence="4" id="KW-0812">Transmembrane</keyword>
<keyword evidence="4" id="KW-0472">Membrane</keyword>
<keyword evidence="2" id="KW-0677">Repeat</keyword>
<feature type="signal peptide" evidence="5">
    <location>
        <begin position="1"/>
        <end position="20"/>
    </location>
</feature>
<evidence type="ECO:0000313" key="6">
    <source>
        <dbReference type="EMBL" id="ORZ13688.1"/>
    </source>
</evidence>
<evidence type="ECO:0000256" key="4">
    <source>
        <dbReference type="SAM" id="Phobius"/>
    </source>
</evidence>
<name>A0A1X2ICK1_9FUNG</name>
<dbReference type="PANTHER" id="PTHR46093">
    <property type="entry name" value="ACYL-COA-BINDING DOMAIN-CONTAINING PROTEIN 5"/>
    <property type="match status" value="1"/>
</dbReference>
<protein>
    <recommendedName>
        <fullName evidence="8">Galactose oxidase</fullName>
    </recommendedName>
</protein>
<feature type="region of interest" description="Disordered" evidence="3">
    <location>
        <begin position="457"/>
        <end position="518"/>
    </location>
</feature>